<comment type="caution">
    <text evidence="1">The sequence shown here is derived from an EMBL/GenBank/DDBJ whole genome shotgun (WGS) entry which is preliminary data.</text>
</comment>
<name>A0A8X7VG95_BRACI</name>
<evidence type="ECO:0000313" key="2">
    <source>
        <dbReference type="Proteomes" id="UP000886595"/>
    </source>
</evidence>
<dbReference type="EMBL" id="JAAMPC010000005">
    <property type="protein sequence ID" value="KAG2310721.1"/>
    <property type="molecule type" value="Genomic_DNA"/>
</dbReference>
<gene>
    <name evidence="1" type="ORF">Bca52824_022278</name>
</gene>
<reference evidence="1 2" key="1">
    <citation type="submission" date="2020-02" db="EMBL/GenBank/DDBJ databases">
        <authorList>
            <person name="Ma Q."/>
            <person name="Huang Y."/>
            <person name="Song X."/>
            <person name="Pei D."/>
        </authorList>
    </citation>
    <scope>NUCLEOTIDE SEQUENCE [LARGE SCALE GENOMIC DNA]</scope>
    <source>
        <strain evidence="1">Sxm20200214</strain>
        <tissue evidence="1">Leaf</tissue>
    </source>
</reference>
<dbReference type="AlphaFoldDB" id="A0A8X7VG95"/>
<protein>
    <submittedName>
        <fullName evidence="1">Uncharacterized protein</fullName>
    </submittedName>
</protein>
<dbReference type="Proteomes" id="UP000886595">
    <property type="component" value="Unassembled WGS sequence"/>
</dbReference>
<dbReference type="OrthoDB" id="668540at2759"/>
<evidence type="ECO:0000313" key="1">
    <source>
        <dbReference type="EMBL" id="KAG2310721.1"/>
    </source>
</evidence>
<organism evidence="1 2">
    <name type="scientific">Brassica carinata</name>
    <name type="common">Ethiopian mustard</name>
    <name type="synonym">Abyssinian cabbage</name>
    <dbReference type="NCBI Taxonomy" id="52824"/>
    <lineage>
        <taxon>Eukaryota</taxon>
        <taxon>Viridiplantae</taxon>
        <taxon>Streptophyta</taxon>
        <taxon>Embryophyta</taxon>
        <taxon>Tracheophyta</taxon>
        <taxon>Spermatophyta</taxon>
        <taxon>Magnoliopsida</taxon>
        <taxon>eudicotyledons</taxon>
        <taxon>Gunneridae</taxon>
        <taxon>Pentapetalae</taxon>
        <taxon>rosids</taxon>
        <taxon>malvids</taxon>
        <taxon>Brassicales</taxon>
        <taxon>Brassicaceae</taxon>
        <taxon>Brassiceae</taxon>
        <taxon>Brassica</taxon>
    </lineage>
</organism>
<accession>A0A8X7VG95</accession>
<keyword evidence="2" id="KW-1185">Reference proteome</keyword>
<sequence length="203" mass="23337">MDHRRRNEPEFDEFEKLLGEIPKVTSGNDYSPFPIWLGKKVATFEEQHLHLPGDRAFTSAFAEGNLNFGIPNQTPENPQLMFFPSYHSPNTSPCVYEKFDSKKLDALMFRKLPHVGYFPNAQTHHYMPSSLPDHQALDQSHINWRNIEEGQCMPMNPHLLYLCNNAAPRQEHFGYGLPEQSNINLFCNGEDSDESRVRSLDGS</sequence>
<proteinExistence type="predicted"/>